<gene>
    <name evidence="2" type="ORF">HRR80_006875</name>
</gene>
<keyword evidence="1" id="KW-0862">Zinc</keyword>
<feature type="binding site" evidence="1">
    <location>
        <position position="256"/>
    </location>
    <ligand>
        <name>Zn(2+)</name>
        <dbReference type="ChEBI" id="CHEBI:29105"/>
    </ligand>
</feature>
<dbReference type="InterPro" id="IPR012341">
    <property type="entry name" value="6hp_glycosidase-like_sf"/>
</dbReference>
<dbReference type="GO" id="GO:0031179">
    <property type="term" value="P:peptide modification"/>
    <property type="evidence" value="ECO:0007669"/>
    <property type="project" value="InterPro"/>
</dbReference>
<dbReference type="EMBL" id="JAJGCB010000015">
    <property type="protein sequence ID" value="KAJ8989147.1"/>
    <property type="molecule type" value="Genomic_DNA"/>
</dbReference>
<evidence type="ECO:0000256" key="1">
    <source>
        <dbReference type="PIRSR" id="PIRSR607822-1"/>
    </source>
</evidence>
<dbReference type="Gene3D" id="1.50.10.10">
    <property type="match status" value="1"/>
</dbReference>
<dbReference type="InterPro" id="IPR007822">
    <property type="entry name" value="LANC-like"/>
</dbReference>
<evidence type="ECO:0000313" key="3">
    <source>
        <dbReference type="Proteomes" id="UP001161757"/>
    </source>
</evidence>
<dbReference type="GO" id="GO:0005886">
    <property type="term" value="C:plasma membrane"/>
    <property type="evidence" value="ECO:0007669"/>
    <property type="project" value="TreeGrafter"/>
</dbReference>
<feature type="binding site" evidence="1">
    <location>
        <position position="305"/>
    </location>
    <ligand>
        <name>Zn(2+)</name>
        <dbReference type="ChEBI" id="CHEBI:29105"/>
    </ligand>
</feature>
<feature type="binding site" evidence="1">
    <location>
        <position position="304"/>
    </location>
    <ligand>
        <name>Zn(2+)</name>
        <dbReference type="ChEBI" id="CHEBI:29105"/>
    </ligand>
</feature>
<organism evidence="2 3">
    <name type="scientific">Exophiala dermatitidis</name>
    <name type="common">Black yeast-like fungus</name>
    <name type="synonym">Wangiella dermatitidis</name>
    <dbReference type="NCBI Taxonomy" id="5970"/>
    <lineage>
        <taxon>Eukaryota</taxon>
        <taxon>Fungi</taxon>
        <taxon>Dikarya</taxon>
        <taxon>Ascomycota</taxon>
        <taxon>Pezizomycotina</taxon>
        <taxon>Eurotiomycetes</taxon>
        <taxon>Chaetothyriomycetidae</taxon>
        <taxon>Chaetothyriales</taxon>
        <taxon>Herpotrichiellaceae</taxon>
        <taxon>Exophiala</taxon>
    </lineage>
</organism>
<dbReference type="Proteomes" id="UP001161757">
    <property type="component" value="Unassembled WGS sequence"/>
</dbReference>
<keyword evidence="1" id="KW-0479">Metal-binding</keyword>
<reference evidence="2" key="1">
    <citation type="submission" date="2023-01" db="EMBL/GenBank/DDBJ databases">
        <title>Exophiala dermititidis isolated from Cystic Fibrosis Patient.</title>
        <authorList>
            <person name="Kurbessoian T."/>
            <person name="Crocker A."/>
            <person name="Murante D."/>
            <person name="Hogan D.A."/>
            <person name="Stajich J.E."/>
        </authorList>
    </citation>
    <scope>NUCLEOTIDE SEQUENCE</scope>
    <source>
        <strain evidence="2">Ex8</strain>
    </source>
</reference>
<dbReference type="AlphaFoldDB" id="A0AAN6ISQ3"/>
<dbReference type="PRINTS" id="PR01950">
    <property type="entry name" value="LANCSUPER"/>
</dbReference>
<name>A0AAN6ISQ3_EXODE</name>
<dbReference type="CDD" id="cd04794">
    <property type="entry name" value="euk_LANCL"/>
    <property type="match status" value="1"/>
</dbReference>
<dbReference type="SMART" id="SM01260">
    <property type="entry name" value="LANC_like"/>
    <property type="match status" value="1"/>
</dbReference>
<dbReference type="PANTHER" id="PTHR12736:SF7">
    <property type="entry name" value="LANC-LIKE PROTEIN 3"/>
    <property type="match status" value="1"/>
</dbReference>
<dbReference type="GO" id="GO:0046872">
    <property type="term" value="F:metal ion binding"/>
    <property type="evidence" value="ECO:0007669"/>
    <property type="project" value="UniProtKB-KW"/>
</dbReference>
<sequence>MSTSSRYFQNEKTPSRRVPNAHEELLASLNRINTYNPPVQTCSTGWKFHGLYYGPTSIAYLFFRLSSHYPDLVFKGQSLLDWSQAYLDLGAHEQHDSVDPSHCGIANERLTQLAIRAAMEKDPSLAKELCSYEKVINGSSGGSNEWLYGRSGYLYLLRLARSGYEEDSKATVAIDRVIQKTVDRILSAKQPWVWHGKCYVGAAHGIFGIVGQLVLSSASSAEALQTILKQLLEMQFPSGNFPSSLPPGSDRLVQFCHGGPGAVLTLRSIRTYFPELQQRIDSAIVAAQKDIWKRGVLTKQPCLCHGIAGNALALDAEAEFQHFLACMASDVLEKQGWLEEAGRDDQLVGLYTGEAGRAWVWAVADKGLEKTCLGYNDL</sequence>
<accession>A0AAN6ISQ3</accession>
<comment type="caution">
    <text evidence="2">The sequence shown here is derived from an EMBL/GenBank/DDBJ whole genome shotgun (WGS) entry which is preliminary data.</text>
</comment>
<dbReference type="Pfam" id="PF05147">
    <property type="entry name" value="LANC_like"/>
    <property type="match status" value="1"/>
</dbReference>
<dbReference type="GO" id="GO:0005975">
    <property type="term" value="P:carbohydrate metabolic process"/>
    <property type="evidence" value="ECO:0007669"/>
    <property type="project" value="InterPro"/>
</dbReference>
<dbReference type="SUPFAM" id="SSF158745">
    <property type="entry name" value="LanC-like"/>
    <property type="match status" value="1"/>
</dbReference>
<dbReference type="PANTHER" id="PTHR12736">
    <property type="entry name" value="LANC-LIKE PROTEIN"/>
    <property type="match status" value="1"/>
</dbReference>
<evidence type="ECO:0000313" key="2">
    <source>
        <dbReference type="EMBL" id="KAJ8989147.1"/>
    </source>
</evidence>
<proteinExistence type="predicted"/>
<protein>
    <submittedName>
        <fullName evidence="2">Uncharacterized protein</fullName>
    </submittedName>
</protein>